<gene>
    <name evidence="5" type="ORF">KSB_75040</name>
</gene>
<keyword evidence="6" id="KW-1185">Reference proteome</keyword>
<organism evidence="5 6">
    <name type="scientific">Ktedonobacter robiniae</name>
    <dbReference type="NCBI Taxonomy" id="2778365"/>
    <lineage>
        <taxon>Bacteria</taxon>
        <taxon>Bacillati</taxon>
        <taxon>Chloroflexota</taxon>
        <taxon>Ktedonobacteria</taxon>
        <taxon>Ktedonobacterales</taxon>
        <taxon>Ktedonobacteraceae</taxon>
        <taxon>Ktedonobacter</taxon>
    </lineage>
</organism>
<dbReference type="InterPro" id="IPR005320">
    <property type="entry name" value="Peptidase_S51"/>
</dbReference>
<comment type="caution">
    <text evidence="5">The sequence shown here is derived from an EMBL/GenBank/DDBJ whole genome shotgun (WGS) entry which is preliminary data.</text>
</comment>
<dbReference type="Proteomes" id="UP000654345">
    <property type="component" value="Unassembled WGS sequence"/>
</dbReference>
<dbReference type="EMBL" id="BNJG01000003">
    <property type="protein sequence ID" value="GHO59029.1"/>
    <property type="molecule type" value="Genomic_DNA"/>
</dbReference>
<comment type="similarity">
    <text evidence="1">Belongs to the peptidase S51 family.</text>
</comment>
<dbReference type="PANTHER" id="PTHR36175:SF1">
    <property type="entry name" value="CYANOPHYCINASE"/>
    <property type="match status" value="1"/>
</dbReference>
<keyword evidence="4" id="KW-0720">Serine protease</keyword>
<dbReference type="Pfam" id="PF03575">
    <property type="entry name" value="Peptidase_S51"/>
    <property type="match status" value="1"/>
</dbReference>
<dbReference type="InterPro" id="IPR029062">
    <property type="entry name" value="Class_I_gatase-like"/>
</dbReference>
<evidence type="ECO:0000256" key="1">
    <source>
        <dbReference type="ARBA" id="ARBA00006534"/>
    </source>
</evidence>
<dbReference type="Gene3D" id="3.40.50.880">
    <property type="match status" value="1"/>
</dbReference>
<accession>A0ABQ3V1K5</accession>
<evidence type="ECO:0000256" key="2">
    <source>
        <dbReference type="ARBA" id="ARBA00022670"/>
    </source>
</evidence>
<dbReference type="SUPFAM" id="SSF52317">
    <property type="entry name" value="Class I glutamine amidotransferase-like"/>
    <property type="match status" value="1"/>
</dbReference>
<reference evidence="5 6" key="1">
    <citation type="journal article" date="2021" name="Int. J. Syst. Evol. Microbiol.">
        <title>Reticulibacter mediterranei gen. nov., sp. nov., within the new family Reticulibacteraceae fam. nov., and Ktedonospora formicarum gen. nov., sp. nov., Ktedonobacter robiniae sp. nov., Dictyobacter formicarum sp. nov. and Dictyobacter arantiisoli sp. nov., belonging to the class Ktedonobacteria.</title>
        <authorList>
            <person name="Yabe S."/>
            <person name="Zheng Y."/>
            <person name="Wang C.M."/>
            <person name="Sakai Y."/>
            <person name="Abe K."/>
            <person name="Yokota A."/>
            <person name="Donadio S."/>
            <person name="Cavaletti L."/>
            <person name="Monciardini P."/>
        </authorList>
    </citation>
    <scope>NUCLEOTIDE SEQUENCE [LARGE SCALE GENOMIC DNA]</scope>
    <source>
        <strain evidence="5 6">SOSP1-30</strain>
    </source>
</reference>
<keyword evidence="3" id="KW-0378">Hydrolase</keyword>
<dbReference type="RefSeq" id="WP_201375250.1">
    <property type="nucleotide sequence ID" value="NZ_BNJG01000003.1"/>
</dbReference>
<name>A0ABQ3V1K5_9CHLR</name>
<evidence type="ECO:0000256" key="3">
    <source>
        <dbReference type="ARBA" id="ARBA00022801"/>
    </source>
</evidence>
<evidence type="ECO:0000313" key="6">
    <source>
        <dbReference type="Proteomes" id="UP000654345"/>
    </source>
</evidence>
<evidence type="ECO:0000256" key="4">
    <source>
        <dbReference type="ARBA" id="ARBA00022825"/>
    </source>
</evidence>
<proteinExistence type="inferred from homology"/>
<protein>
    <recommendedName>
        <fullName evidence="7">Peptidase</fullName>
    </recommendedName>
</protein>
<keyword evidence="2" id="KW-0645">Protease</keyword>
<evidence type="ECO:0000313" key="5">
    <source>
        <dbReference type="EMBL" id="GHO59029.1"/>
    </source>
</evidence>
<evidence type="ECO:0008006" key="7">
    <source>
        <dbReference type="Google" id="ProtNLM"/>
    </source>
</evidence>
<dbReference type="PANTHER" id="PTHR36175">
    <property type="entry name" value="CYANOPHYCINASE"/>
    <property type="match status" value="1"/>
</dbReference>
<sequence length="254" mass="27873">MEQFTEAGILALLGSGEYLDVMNEVDTYLLEARSGAVKESRVALLPTASGLEANGPNYWNGLGSSHFRRLGVKEVRATRILDHQSANDPEQVALLEGSNLTYFSGGDPQHVIESMRDSEAWRRIEAAYRGGMSLAGCSAGAMAMGGFTLAIRDIRAGQEPRWSRALGLVPHIVVFPHFDRMLHWMGEELQKRIIASAPEGCVLVGIDENTALVRTYEPRGDRPATWRIMGQQSVTLFTADVDPRVFQAGAEIEL</sequence>